<dbReference type="FunFam" id="3.40.50.1820:FF:000075">
    <property type="entry name" value="Carboxypeptidase"/>
    <property type="match status" value="1"/>
</dbReference>
<comment type="similarity">
    <text evidence="2">Belongs to the peptidase S10 family.</text>
</comment>
<evidence type="ECO:0000256" key="1">
    <source>
        <dbReference type="ARBA" id="ARBA00004613"/>
    </source>
</evidence>
<dbReference type="PANTHER" id="PTHR11802:SF3">
    <property type="entry name" value="RETINOID-INDUCIBLE SERINE CARBOXYPEPTIDASE"/>
    <property type="match status" value="1"/>
</dbReference>
<gene>
    <name evidence="13" type="ORF">CLODIP_2_CD03575</name>
</gene>
<comment type="caution">
    <text evidence="13">The sequence shown here is derived from an EMBL/GenBank/DDBJ whole genome shotgun (WGS) entry which is preliminary data.</text>
</comment>
<name>A0A8S1C7P3_9INSE</name>
<dbReference type="EMBL" id="CADEPI010000017">
    <property type="protein sequence ID" value="CAB3364810.1"/>
    <property type="molecule type" value="Genomic_DNA"/>
</dbReference>
<keyword evidence="8" id="KW-0325">Glycoprotein</keyword>
<evidence type="ECO:0000256" key="7">
    <source>
        <dbReference type="ARBA" id="ARBA00022801"/>
    </source>
</evidence>
<feature type="chain" id="PRO_5035863374" description="Retinoid-inducible serine carboxypeptidase" evidence="12">
    <location>
        <begin position="22"/>
        <end position="475"/>
    </location>
</feature>
<evidence type="ECO:0000256" key="3">
    <source>
        <dbReference type="ARBA" id="ARBA00022525"/>
    </source>
</evidence>
<dbReference type="Gene3D" id="3.40.50.1820">
    <property type="entry name" value="alpha/beta hydrolase"/>
    <property type="match status" value="1"/>
</dbReference>
<keyword evidence="14" id="KW-1185">Reference proteome</keyword>
<dbReference type="GO" id="GO:0005576">
    <property type="term" value="C:extracellular region"/>
    <property type="evidence" value="ECO:0007669"/>
    <property type="project" value="UniProtKB-SubCell"/>
</dbReference>
<keyword evidence="5" id="KW-0645">Protease</keyword>
<dbReference type="GO" id="GO:0006508">
    <property type="term" value="P:proteolysis"/>
    <property type="evidence" value="ECO:0007669"/>
    <property type="project" value="UniProtKB-KW"/>
</dbReference>
<evidence type="ECO:0000313" key="13">
    <source>
        <dbReference type="EMBL" id="CAB3364810.1"/>
    </source>
</evidence>
<evidence type="ECO:0000256" key="10">
    <source>
        <dbReference type="ARBA" id="ARBA00070242"/>
    </source>
</evidence>
<evidence type="ECO:0000256" key="2">
    <source>
        <dbReference type="ARBA" id="ARBA00009431"/>
    </source>
</evidence>
<evidence type="ECO:0000256" key="9">
    <source>
        <dbReference type="ARBA" id="ARBA00055847"/>
    </source>
</evidence>
<keyword evidence="4" id="KW-0121">Carboxypeptidase</keyword>
<dbReference type="PANTHER" id="PTHR11802">
    <property type="entry name" value="SERINE PROTEASE FAMILY S10 SERINE CARBOXYPEPTIDASE"/>
    <property type="match status" value="1"/>
</dbReference>
<dbReference type="OrthoDB" id="443318at2759"/>
<reference evidence="13 14" key="1">
    <citation type="submission" date="2020-04" db="EMBL/GenBank/DDBJ databases">
        <authorList>
            <person name="Alioto T."/>
            <person name="Alioto T."/>
            <person name="Gomez Garrido J."/>
        </authorList>
    </citation>
    <scope>NUCLEOTIDE SEQUENCE [LARGE SCALE GENOMIC DNA]</scope>
</reference>
<accession>A0A8S1C7P3</accession>
<evidence type="ECO:0000256" key="5">
    <source>
        <dbReference type="ARBA" id="ARBA00022670"/>
    </source>
</evidence>
<feature type="signal peptide" evidence="12">
    <location>
        <begin position="1"/>
        <end position="21"/>
    </location>
</feature>
<keyword evidence="7" id="KW-0378">Hydrolase</keyword>
<dbReference type="SUPFAM" id="SSF53474">
    <property type="entry name" value="alpha/beta-Hydrolases"/>
    <property type="match status" value="1"/>
</dbReference>
<sequence>MKTNSVVTVILGLLLASSAECVPLKNTTLRPGSEDWGYMDVRPGAHMFYWLFTSTAAEDPATLPIIIWLQGGPGAGSTGYGNFKGMGPLDIDLKPRNNSWVHHANVIFLDNPVGAGYSYVDNDEDLATNATGIALDLVSFMKLFYEKYPQFVKTPVYCFSQSYGGKMAAFFGVEMDKAMKAGEIVGNFKGVALGSAWISPIDSTTSWAPYLLQVGILDTRRHNIINKYAAKCRDLVDNKEWTRATQCWSNTEVLISIYGHNIDFYNILKKTSPSDLNEDDLKTFSNNPLARTIQFALRTTNTQSLTDLMNGKIFDKLSATLTYLSTWNSQSAKVFKANWADFMQPAVGAVETLLEDSELTVAVDNGQLDLICNTPAQLIWAEKMNWSNLSDWINAPRDAITVHDYTEGYVKRFGRFSFWWINRAGHSVPYDNPEGAIAMMRNIVGLPDQEHVEFYKELSTKTENIIKEYIENETN</sequence>
<dbReference type="PRINTS" id="PR00724">
    <property type="entry name" value="CRBOXYPTASEC"/>
</dbReference>
<evidence type="ECO:0000256" key="4">
    <source>
        <dbReference type="ARBA" id="ARBA00022645"/>
    </source>
</evidence>
<keyword evidence="6 12" id="KW-0732">Signal</keyword>
<dbReference type="AlphaFoldDB" id="A0A8S1C7P3"/>
<evidence type="ECO:0000256" key="12">
    <source>
        <dbReference type="SAM" id="SignalP"/>
    </source>
</evidence>
<organism evidence="13 14">
    <name type="scientific">Cloeon dipterum</name>
    <dbReference type="NCBI Taxonomy" id="197152"/>
    <lineage>
        <taxon>Eukaryota</taxon>
        <taxon>Metazoa</taxon>
        <taxon>Ecdysozoa</taxon>
        <taxon>Arthropoda</taxon>
        <taxon>Hexapoda</taxon>
        <taxon>Insecta</taxon>
        <taxon>Pterygota</taxon>
        <taxon>Palaeoptera</taxon>
        <taxon>Ephemeroptera</taxon>
        <taxon>Pisciforma</taxon>
        <taxon>Baetidae</taxon>
        <taxon>Cloeon</taxon>
    </lineage>
</organism>
<evidence type="ECO:0000313" key="14">
    <source>
        <dbReference type="Proteomes" id="UP000494165"/>
    </source>
</evidence>
<comment type="subcellular location">
    <subcellularLocation>
        <location evidence="1">Secreted</location>
    </subcellularLocation>
</comment>
<protein>
    <recommendedName>
        <fullName evidence="10">Retinoid-inducible serine carboxypeptidase</fullName>
    </recommendedName>
    <alternativeName>
        <fullName evidence="11">Serine carboxypeptidase 1</fullName>
    </alternativeName>
</protein>
<evidence type="ECO:0000256" key="6">
    <source>
        <dbReference type="ARBA" id="ARBA00022729"/>
    </source>
</evidence>
<dbReference type="InterPro" id="IPR001563">
    <property type="entry name" value="Peptidase_S10"/>
</dbReference>
<comment type="function">
    <text evidence="9">May be involved in vascular wall and kidney homeostasis.</text>
</comment>
<dbReference type="InterPro" id="IPR029058">
    <property type="entry name" value="AB_hydrolase_fold"/>
</dbReference>
<proteinExistence type="inferred from homology"/>
<evidence type="ECO:0000256" key="8">
    <source>
        <dbReference type="ARBA" id="ARBA00023180"/>
    </source>
</evidence>
<dbReference type="Pfam" id="PF00450">
    <property type="entry name" value="Peptidase_S10"/>
    <property type="match status" value="1"/>
</dbReference>
<dbReference type="Proteomes" id="UP000494165">
    <property type="component" value="Unassembled WGS sequence"/>
</dbReference>
<keyword evidence="3" id="KW-0964">Secreted</keyword>
<evidence type="ECO:0000256" key="11">
    <source>
        <dbReference type="ARBA" id="ARBA00077736"/>
    </source>
</evidence>
<dbReference type="GO" id="GO:0004185">
    <property type="term" value="F:serine-type carboxypeptidase activity"/>
    <property type="evidence" value="ECO:0007669"/>
    <property type="project" value="InterPro"/>
</dbReference>